<keyword evidence="7" id="KW-0560">Oxidoreductase</keyword>
<evidence type="ECO:0000256" key="8">
    <source>
        <dbReference type="ARBA" id="ARBA00023180"/>
    </source>
</evidence>
<dbReference type="Pfam" id="PF01565">
    <property type="entry name" value="FAD_binding_4"/>
    <property type="match status" value="1"/>
</dbReference>
<dbReference type="Gene3D" id="3.30.465.10">
    <property type="match status" value="1"/>
</dbReference>
<sequence>MRLTSSLRFHRQNNKTFLRIFMILVLSCIPGRTNLCSNHSDTRSSLDSLDLEGYITFDDVHNASKDFGNRYQFPPLAILHPKSVSDISTVLRHILHLGSTSNITVAARGHGHSLQGQALAHQGVVINMESLPSPDIKIYKGTQPYVDVSGGELWINILRETLKHGLSPKSWTDYLHLTVGGTLSNAGISGQAFKHGPQINNVYQLEIVTGKGEAVTCSKKLNPELFHSVLGGLGQFGIITRARISLGPAPHMVKWIRVLYSDFSTFSRDQEHLISKKKGFDFVEGSVTINRTELLNNWRSSFTPNDSTEASQFKSDEFLDRVHLGEIKLRAKGLWEVPHPWLNLLVPKSSIFEFATEVFNNILTSNNNGPILIYPVNQSKWSKHTSLITPNEDIFYLVAFLPSAVQNDLEHLLRQNQRVLNFCAEANMDVKQYLPHYETQREWISHFGNRWETFAKRKHEYDPLAILAPGHRIFQKATQLYHTYNTFNFNKPRGKNIHTFKGIIKK</sequence>
<evidence type="ECO:0000256" key="9">
    <source>
        <dbReference type="ARBA" id="ARBA00048224"/>
    </source>
</evidence>
<dbReference type="GO" id="GO:0019139">
    <property type="term" value="F:cytokinin dehydrogenase activity"/>
    <property type="evidence" value="ECO:0007669"/>
    <property type="project" value="UniProtKB-EC"/>
</dbReference>
<reference evidence="11 12" key="1">
    <citation type="submission" date="2018-06" db="EMBL/GenBank/DDBJ databases">
        <title>WGS assembly of Brassica rapa FPsc.</title>
        <authorList>
            <person name="Bowman J."/>
            <person name="Kohchi T."/>
            <person name="Yamato K."/>
            <person name="Jenkins J."/>
            <person name="Shu S."/>
            <person name="Ishizaki K."/>
            <person name="Yamaoka S."/>
            <person name="Nishihama R."/>
            <person name="Nakamura Y."/>
            <person name="Berger F."/>
            <person name="Adam C."/>
            <person name="Aki S."/>
            <person name="Althoff F."/>
            <person name="Araki T."/>
            <person name="Arteaga-Vazquez M."/>
            <person name="Balasubrmanian S."/>
            <person name="Bauer D."/>
            <person name="Boehm C."/>
            <person name="Briginshaw L."/>
            <person name="Caballero-Perez J."/>
            <person name="Catarino B."/>
            <person name="Chen F."/>
            <person name="Chiyoda S."/>
            <person name="Chovatia M."/>
            <person name="Davies K."/>
            <person name="Delmans M."/>
            <person name="Demura T."/>
            <person name="Dierschke T."/>
            <person name="Dolan L."/>
            <person name="Dorantes-Acosta A."/>
            <person name="Eklund D."/>
            <person name="Florent S."/>
            <person name="Flores-Sandoval E."/>
            <person name="Fujiyama A."/>
            <person name="Fukuzawa H."/>
            <person name="Galik B."/>
            <person name="Grimanelli D."/>
            <person name="Grimwood J."/>
            <person name="Grossniklaus U."/>
            <person name="Hamada T."/>
            <person name="Haseloff J."/>
            <person name="Hetherington A."/>
            <person name="Higo A."/>
            <person name="Hirakawa Y."/>
            <person name="Hundley H."/>
            <person name="Ikeda Y."/>
            <person name="Inoue K."/>
            <person name="Inoue S."/>
            <person name="Ishida S."/>
            <person name="Jia Q."/>
            <person name="Kakita M."/>
            <person name="Kanazawa T."/>
            <person name="Kawai Y."/>
            <person name="Kawashima T."/>
            <person name="Kennedy M."/>
            <person name="Kinose K."/>
            <person name="Kinoshita T."/>
            <person name="Kohara Y."/>
            <person name="Koide E."/>
            <person name="Komatsu K."/>
            <person name="Kopischke S."/>
            <person name="Kubo M."/>
            <person name="Kyozuka J."/>
            <person name="Lagercrantz U."/>
            <person name="Lin S."/>
            <person name="Lindquist E."/>
            <person name="Lipzen A."/>
            <person name="Lu C."/>
            <person name="Luna E."/>
            <person name="Martienssen R."/>
            <person name="Minamino N."/>
            <person name="Mizutani M."/>
            <person name="Mizutani M."/>
            <person name="Mochizuki N."/>
            <person name="Monte I."/>
            <person name="Mosher R."/>
            <person name="Nagasaki H."/>
            <person name="Nakagami H."/>
            <person name="Naramoto S."/>
            <person name="Nishitani K."/>
            <person name="Ohtani M."/>
            <person name="Okamoto T."/>
            <person name="Okumura M."/>
            <person name="Phillips J."/>
            <person name="Pollak B."/>
            <person name="Reinders A."/>
            <person name="Roevekamp M."/>
            <person name="Sano R."/>
            <person name="Sawa S."/>
            <person name="Schmid M."/>
            <person name="Shirakawa M."/>
            <person name="Solano R."/>
            <person name="Spunde A."/>
            <person name="Suetsugu N."/>
            <person name="Sugano S."/>
            <person name="Sugiyama A."/>
            <person name="Sun R."/>
            <person name="Suzuki Y."/>
            <person name="Takenaka M."/>
            <person name="Takezawa D."/>
            <person name="Tomogane H."/>
            <person name="Tsuzuki M."/>
            <person name="Ueda T."/>
            <person name="Umeda M."/>
            <person name="Ward J."/>
            <person name="Watanabe Y."/>
            <person name="Yazaki K."/>
            <person name="Yokoyama R."/>
            <person name="Yoshitake Y."/>
            <person name="Yotsui I."/>
            <person name="Zachgo S."/>
            <person name="Schmutz J."/>
        </authorList>
    </citation>
    <scope>NUCLEOTIDE SEQUENCE [LARGE SCALE GENOMIC DNA]</scope>
    <source>
        <strain evidence="12">cv. B-3</strain>
    </source>
</reference>
<comment type="cofactor">
    <cofactor evidence="1">
        <name>FAD</name>
        <dbReference type="ChEBI" id="CHEBI:57692"/>
    </cofactor>
</comment>
<dbReference type="EC" id="1.5.99.12" evidence="3"/>
<dbReference type="EMBL" id="CM010632">
    <property type="protein sequence ID" value="RID61049.1"/>
    <property type="molecule type" value="Genomic_DNA"/>
</dbReference>
<dbReference type="InterPro" id="IPR016167">
    <property type="entry name" value="FAD-bd_PCMH_sub1"/>
</dbReference>
<keyword evidence="4" id="KW-0285">Flavoprotein</keyword>
<dbReference type="InterPro" id="IPR006093">
    <property type="entry name" value="Oxy_OxRdtase_FAD_BS"/>
</dbReference>
<dbReference type="SUPFAM" id="SSF55103">
    <property type="entry name" value="FAD-linked oxidases, C-terminal domain"/>
    <property type="match status" value="1"/>
</dbReference>
<keyword evidence="6" id="KW-0274">FAD</keyword>
<dbReference type="PANTHER" id="PTHR13878">
    <property type="entry name" value="GULONOLACTONE OXIDASE"/>
    <property type="match status" value="1"/>
</dbReference>
<dbReference type="GO" id="GO:0009690">
    <property type="term" value="P:cytokinin metabolic process"/>
    <property type="evidence" value="ECO:0007669"/>
    <property type="project" value="InterPro"/>
</dbReference>
<dbReference type="InterPro" id="IPR006094">
    <property type="entry name" value="Oxid_FAD_bind_N"/>
</dbReference>
<evidence type="ECO:0000256" key="5">
    <source>
        <dbReference type="ARBA" id="ARBA00022729"/>
    </source>
</evidence>
<feature type="domain" description="FAD-binding PCMH-type" evidence="10">
    <location>
        <begin position="71"/>
        <end position="249"/>
    </location>
</feature>
<evidence type="ECO:0000256" key="7">
    <source>
        <dbReference type="ARBA" id="ARBA00023002"/>
    </source>
</evidence>
<evidence type="ECO:0000256" key="6">
    <source>
        <dbReference type="ARBA" id="ARBA00022827"/>
    </source>
</evidence>
<evidence type="ECO:0000259" key="10">
    <source>
        <dbReference type="PROSITE" id="PS51387"/>
    </source>
</evidence>
<dbReference type="GO" id="GO:0071949">
    <property type="term" value="F:FAD binding"/>
    <property type="evidence" value="ECO:0007669"/>
    <property type="project" value="InterPro"/>
</dbReference>
<dbReference type="PANTHER" id="PTHR13878:SF114">
    <property type="entry name" value="CYTOKININ DEHYDROGENASE 1"/>
    <property type="match status" value="1"/>
</dbReference>
<comment type="catalytic activity">
    <reaction evidence="9">
        <text>N(6)-dimethylallyladenine + A + H2O = 3-methyl-2-butenal + adenine + AH2</text>
        <dbReference type="Rhea" id="RHEA:13625"/>
        <dbReference type="ChEBI" id="CHEBI:13193"/>
        <dbReference type="ChEBI" id="CHEBI:15377"/>
        <dbReference type="ChEBI" id="CHEBI:15825"/>
        <dbReference type="ChEBI" id="CHEBI:16708"/>
        <dbReference type="ChEBI" id="CHEBI:17499"/>
        <dbReference type="ChEBI" id="CHEBI:17660"/>
        <dbReference type="EC" id="1.5.99.12"/>
    </reaction>
</comment>
<evidence type="ECO:0000256" key="2">
    <source>
        <dbReference type="ARBA" id="ARBA00005466"/>
    </source>
</evidence>
<dbReference type="Proteomes" id="UP000264353">
    <property type="component" value="Chromosome A5"/>
</dbReference>
<dbReference type="InterPro" id="IPR036318">
    <property type="entry name" value="FAD-bd_PCMH-like_sf"/>
</dbReference>
<protein>
    <recommendedName>
        <fullName evidence="3">cytokinin dehydrogenase</fullName>
        <ecNumber evidence="3">1.5.99.12</ecNumber>
    </recommendedName>
</protein>
<organism evidence="11 12">
    <name type="scientific">Brassica campestris</name>
    <name type="common">Field mustard</name>
    <dbReference type="NCBI Taxonomy" id="3711"/>
    <lineage>
        <taxon>Eukaryota</taxon>
        <taxon>Viridiplantae</taxon>
        <taxon>Streptophyta</taxon>
        <taxon>Embryophyta</taxon>
        <taxon>Tracheophyta</taxon>
        <taxon>Spermatophyta</taxon>
        <taxon>Magnoliopsida</taxon>
        <taxon>eudicotyledons</taxon>
        <taxon>Gunneridae</taxon>
        <taxon>Pentapetalae</taxon>
        <taxon>rosids</taxon>
        <taxon>malvids</taxon>
        <taxon>Brassicales</taxon>
        <taxon>Brassicaceae</taxon>
        <taxon>Brassiceae</taxon>
        <taxon>Brassica</taxon>
    </lineage>
</organism>
<evidence type="ECO:0000313" key="12">
    <source>
        <dbReference type="Proteomes" id="UP000264353"/>
    </source>
</evidence>
<evidence type="ECO:0000256" key="4">
    <source>
        <dbReference type="ARBA" id="ARBA00022630"/>
    </source>
</evidence>
<dbReference type="FunFam" id="3.30.465.10:FF:000021">
    <property type="entry name" value="Cytokinin dehydrogenase 1"/>
    <property type="match status" value="1"/>
</dbReference>
<dbReference type="SUPFAM" id="SSF56176">
    <property type="entry name" value="FAD-binding/transporter-associated domain-like"/>
    <property type="match status" value="1"/>
</dbReference>
<dbReference type="Gene3D" id="3.40.462.10">
    <property type="entry name" value="FAD-linked oxidases, C-terminal domain"/>
    <property type="match status" value="2"/>
</dbReference>
<dbReference type="PROSITE" id="PS00862">
    <property type="entry name" value="OX2_COVAL_FAD"/>
    <property type="match status" value="1"/>
</dbReference>
<keyword evidence="8" id="KW-0325">Glycoprotein</keyword>
<evidence type="ECO:0000313" key="11">
    <source>
        <dbReference type="EMBL" id="RID61049.1"/>
    </source>
</evidence>
<keyword evidence="5" id="KW-0732">Signal</keyword>
<dbReference type="InterPro" id="IPR016164">
    <property type="entry name" value="FAD-linked_Oxase-like_C"/>
</dbReference>
<name>A0A397Z5X7_BRACM</name>
<dbReference type="Gene3D" id="3.30.43.10">
    <property type="entry name" value="Uridine Diphospho-n-acetylenolpyruvylglucosamine Reductase, domain 2"/>
    <property type="match status" value="1"/>
</dbReference>
<accession>A0A397Z5X7</accession>
<dbReference type="AlphaFoldDB" id="A0A397Z5X7"/>
<dbReference type="InterPro" id="IPR016166">
    <property type="entry name" value="FAD-bd_PCMH"/>
</dbReference>
<dbReference type="PROSITE" id="PS51387">
    <property type="entry name" value="FAD_PCMH"/>
    <property type="match status" value="1"/>
</dbReference>
<dbReference type="Pfam" id="PF09265">
    <property type="entry name" value="Cytokin-bind"/>
    <property type="match status" value="2"/>
</dbReference>
<gene>
    <name evidence="11" type="ORF">BRARA_E00225</name>
</gene>
<dbReference type="InterPro" id="IPR015345">
    <property type="entry name" value="Cytokinin_DH_FAD/cytokin-bd"/>
</dbReference>
<dbReference type="InterPro" id="IPR016170">
    <property type="entry name" value="Cytok_DH_C_sf"/>
</dbReference>
<evidence type="ECO:0000256" key="1">
    <source>
        <dbReference type="ARBA" id="ARBA00001974"/>
    </source>
</evidence>
<proteinExistence type="inferred from homology"/>
<dbReference type="InterPro" id="IPR050432">
    <property type="entry name" value="FAD-linked_Oxidoreductases_BP"/>
</dbReference>
<dbReference type="InterPro" id="IPR016169">
    <property type="entry name" value="FAD-bd_PCMH_sub2"/>
</dbReference>
<comment type="similarity">
    <text evidence="2">Belongs to the oxygen-dependent FAD-linked oxidoreductase family.</text>
</comment>
<evidence type="ECO:0000256" key="3">
    <source>
        <dbReference type="ARBA" id="ARBA00011928"/>
    </source>
</evidence>